<feature type="compositionally biased region" description="Basic residues" evidence="1">
    <location>
        <begin position="278"/>
        <end position="287"/>
    </location>
</feature>
<dbReference type="SUPFAM" id="SSF55961">
    <property type="entry name" value="Bet v1-like"/>
    <property type="match status" value="1"/>
</dbReference>
<feature type="domain" description="START" evidence="2">
    <location>
        <begin position="1282"/>
        <end position="1406"/>
    </location>
</feature>
<dbReference type="InterPro" id="IPR023393">
    <property type="entry name" value="START-like_dom_sf"/>
</dbReference>
<evidence type="ECO:0000313" key="3">
    <source>
        <dbReference type="EMBL" id="KAG5857910.1"/>
    </source>
</evidence>
<feature type="compositionally biased region" description="Basic and acidic residues" evidence="1">
    <location>
        <begin position="720"/>
        <end position="739"/>
    </location>
</feature>
<dbReference type="EMBL" id="JAFIRN010000001">
    <property type="protein sequence ID" value="KAG5857910.1"/>
    <property type="molecule type" value="Genomic_DNA"/>
</dbReference>
<dbReference type="InterPro" id="IPR002913">
    <property type="entry name" value="START_lipid-bd_dom"/>
</dbReference>
<dbReference type="Gene3D" id="3.30.530.20">
    <property type="match status" value="1"/>
</dbReference>
<feature type="compositionally biased region" description="Polar residues" evidence="1">
    <location>
        <begin position="288"/>
        <end position="300"/>
    </location>
</feature>
<feature type="region of interest" description="Disordered" evidence="1">
    <location>
        <begin position="850"/>
        <end position="893"/>
    </location>
</feature>
<accession>A0A9D3S7I0</accession>
<comment type="caution">
    <text evidence="3">The sequence shown here is derived from an EMBL/GenBank/DDBJ whole genome shotgun (WGS) entry which is preliminary data.</text>
</comment>
<feature type="region of interest" description="Disordered" evidence="1">
    <location>
        <begin position="1"/>
        <end position="73"/>
    </location>
</feature>
<evidence type="ECO:0000259" key="2">
    <source>
        <dbReference type="PROSITE" id="PS50848"/>
    </source>
</evidence>
<dbReference type="PROSITE" id="PS50848">
    <property type="entry name" value="START"/>
    <property type="match status" value="1"/>
</dbReference>
<feature type="compositionally biased region" description="Polar residues" evidence="1">
    <location>
        <begin position="986"/>
        <end position="1000"/>
    </location>
</feature>
<protein>
    <recommendedName>
        <fullName evidence="2">START domain-containing protein</fullName>
    </recommendedName>
</protein>
<keyword evidence="4" id="KW-1185">Reference proteome</keyword>
<feature type="region of interest" description="Disordered" evidence="1">
    <location>
        <begin position="271"/>
        <end position="300"/>
    </location>
</feature>
<sequence length="1425" mass="158295">MQWFHQRPSVTSAVTKTSNELDDKPRNGGSRCQRQTHSNMRPLKPHIVSHVEKKSVPHSETSTCGPKSLKKGSHETLKPCLKQHELSVAKQEKVLQQESQTLPKKDAAMHFASSDINPFFHSWQETESSKGTYKNQVFGSATDISCKGSLLDDHKSQVTRCHSVDNGLNDQNSPFQSHLSAYANKKELSSSFEDFKEQDSSELQSCHYMSYPDSVQNPRRCDSYRNVVSGDPGNSSGQVDEIMLVYSSEQESVAGPLKDYSMLACDQSTQTTIVDSRQKKKNRHKRSSTQVPMTRMDTTGTGVPTTWASLQNMSLHLSELIYNTSDLLGNIQCIRAQESLPKTDRHGNVVAHPLFAGSGKRDCSTQTVVDIGIQTEGFPVLGGYRDINKKQIIEKAKPHEVNVIVKVIGSDVLSVSQDQEDIILNVQDRAKYGRTGEKMQSMPNLWQNNSGGTEWTHTSMESASQTVRASTPSLVTNVQCYSCSNHDSSLKLSPRHIPEQVFSTNIGISRVSSSSSNAASQGNQTSLRDGSQCLSAHQKTCPKQVCFIDRASSPILTVESGTGTQLGRSKSAQCLVNHQKVEMQESVWEQHEVQSAPWRSLHDQAEKGLLSKHANREEQSQQTCDHSGKLSRLTSNGSIGCFTPENVSDLSEHSYQTVERCSVSLKISRNFMDIAKQQTAKVSKPSSNQSPNQSPRWATLPPYLSDGAPFQSQVSLVKPGKQDECPHLGCRQDRQEPSNEKSLLSSLDKQLSYSASALENYHRTFDDVGRCWNGPSEPSNISEATVQLQEDDAVSLAPSECNTDILININPLLNVSQKEHRRVPEDLPMHNKFTNWSGVSYHPPSIASSGVVQSVSKRSNRVKEKSSCAHQSSSESQGSGDAEAMTPKSRRTKEIEMLRKEREQVMAAVRLDMNPHQLTVELTEAKLHYGLGETDALLKLLKTNSKEESRGVPTKQQLYDQHRRSIEGLRQEREARLQTCRRARSLSPSKHLTSQVQGAETPTRAPELPSRRREYLQQLRQEVVESTRVPEPPKQAGQCPSEIELMLRDYGRAREEARTEIARARDRLRERTEQEKRRLQQQALSRAVKDDLRSRTRVSSSTLCTGSSLSLSSGPTSGYNSSNTALLKEGANSAQVLQVPGCPEDGGLKVRGRPPIRASQNFELQRPWLSVQDVRLEVPVSGTDSQLPSPCGHHRTLSHSSASSISTSYRDIAKYTHDCAIAEVRSAAAGDLGNLLEGRASSGWRYQGTERGVQAFYKPSSSPSVYGFLGAMELERPLPSLWCMIRDHSKAHLYNESVRSAWTRPLDDSTQLVYLLTDTSACHLSQPRDFCCISTESKQQGEWVLAMRSVFEESLPRPSIEAVRGELLPSAWVLQPTLRQGREVIRVIYLLQVDLGTPALPQRILSVVARKQAAVIAELDAFLSL</sequence>
<feature type="region of interest" description="Disordered" evidence="1">
    <location>
        <begin position="1069"/>
        <end position="1097"/>
    </location>
</feature>
<feature type="region of interest" description="Disordered" evidence="1">
    <location>
        <begin position="981"/>
        <end position="1009"/>
    </location>
</feature>
<reference evidence="3" key="1">
    <citation type="submission" date="2021-01" db="EMBL/GenBank/DDBJ databases">
        <title>A chromosome-scale assembly of European eel, Anguilla anguilla.</title>
        <authorList>
            <person name="Henkel C."/>
            <person name="Jong-Raadsen S.A."/>
            <person name="Dufour S."/>
            <person name="Weltzien F.-A."/>
            <person name="Palstra A.P."/>
            <person name="Pelster B."/>
            <person name="Spaink H.P."/>
            <person name="Van Den Thillart G.E."/>
            <person name="Jansen H."/>
            <person name="Zahm M."/>
            <person name="Klopp C."/>
            <person name="Cedric C."/>
            <person name="Louis A."/>
            <person name="Berthelot C."/>
            <person name="Parey E."/>
            <person name="Roest Crollius H."/>
            <person name="Montfort J."/>
            <person name="Robinson-Rechavi M."/>
            <person name="Bucao C."/>
            <person name="Bouchez O."/>
            <person name="Gislard M."/>
            <person name="Lluch J."/>
            <person name="Milhes M."/>
            <person name="Lampietro C."/>
            <person name="Lopez Roques C."/>
            <person name="Donnadieu C."/>
            <person name="Braasch I."/>
            <person name="Desvignes T."/>
            <person name="Postlethwait J."/>
            <person name="Bobe J."/>
            <person name="Guiguen Y."/>
            <person name="Dirks R."/>
        </authorList>
    </citation>
    <scope>NUCLEOTIDE SEQUENCE</scope>
    <source>
        <strain evidence="3">Tag_6206</strain>
        <tissue evidence="3">Liver</tissue>
    </source>
</reference>
<dbReference type="Proteomes" id="UP001044222">
    <property type="component" value="Unassembled WGS sequence"/>
</dbReference>
<evidence type="ECO:0000256" key="1">
    <source>
        <dbReference type="SAM" id="MobiDB-lite"/>
    </source>
</evidence>
<feature type="compositionally biased region" description="Polar residues" evidence="1">
    <location>
        <begin position="30"/>
        <end position="39"/>
    </location>
</feature>
<evidence type="ECO:0000313" key="4">
    <source>
        <dbReference type="Proteomes" id="UP001044222"/>
    </source>
</evidence>
<feature type="compositionally biased region" description="Low complexity" evidence="1">
    <location>
        <begin position="868"/>
        <end position="880"/>
    </location>
</feature>
<feature type="compositionally biased region" description="Basic and acidic residues" evidence="1">
    <location>
        <begin position="1069"/>
        <end position="1078"/>
    </location>
</feature>
<proteinExistence type="predicted"/>
<feature type="region of interest" description="Disordered" evidence="1">
    <location>
        <begin position="677"/>
        <end position="704"/>
    </location>
</feature>
<name>A0A9D3S7I0_ANGAN</name>
<gene>
    <name evidence="3" type="ORF">ANANG_G00024410</name>
</gene>
<feature type="region of interest" description="Disordered" evidence="1">
    <location>
        <begin position="718"/>
        <end position="746"/>
    </location>
</feature>
<dbReference type="PANTHER" id="PTHR47117">
    <property type="entry name" value="STAR-RELATED LIPID TRANSFER PROTEIN 9"/>
    <property type="match status" value="1"/>
</dbReference>
<dbReference type="GO" id="GO:0008289">
    <property type="term" value="F:lipid binding"/>
    <property type="evidence" value="ECO:0007669"/>
    <property type="project" value="InterPro"/>
</dbReference>
<dbReference type="Pfam" id="PF01852">
    <property type="entry name" value="START"/>
    <property type="match status" value="1"/>
</dbReference>
<feature type="compositionally biased region" description="Polar residues" evidence="1">
    <location>
        <begin position="8"/>
        <end position="18"/>
    </location>
</feature>
<dbReference type="PANTHER" id="PTHR47117:SF8">
    <property type="entry name" value="KINESIN FAMILY MEMBER 16B"/>
    <property type="match status" value="1"/>
</dbReference>
<feature type="compositionally biased region" description="Low complexity" evidence="1">
    <location>
        <begin position="685"/>
        <end position="695"/>
    </location>
</feature>
<organism evidence="3 4">
    <name type="scientific">Anguilla anguilla</name>
    <name type="common">European freshwater eel</name>
    <name type="synonym">Muraena anguilla</name>
    <dbReference type="NCBI Taxonomy" id="7936"/>
    <lineage>
        <taxon>Eukaryota</taxon>
        <taxon>Metazoa</taxon>
        <taxon>Chordata</taxon>
        <taxon>Craniata</taxon>
        <taxon>Vertebrata</taxon>
        <taxon>Euteleostomi</taxon>
        <taxon>Actinopterygii</taxon>
        <taxon>Neopterygii</taxon>
        <taxon>Teleostei</taxon>
        <taxon>Anguilliformes</taxon>
        <taxon>Anguillidae</taxon>
        <taxon>Anguilla</taxon>
    </lineage>
</organism>